<name>A0A4T0V7B7_9NEIS</name>
<dbReference type="Proteomes" id="UP000308891">
    <property type="component" value="Unassembled WGS sequence"/>
</dbReference>
<dbReference type="AlphaFoldDB" id="A0A4T0V7B7"/>
<dbReference type="PANTHER" id="PTHR40943:SF1">
    <property type="entry name" value="CYTOPLASMIC PROTEIN"/>
    <property type="match status" value="1"/>
</dbReference>
<dbReference type="InterPro" id="IPR008579">
    <property type="entry name" value="UGlyAH_Cupin_dom"/>
</dbReference>
<dbReference type="InterPro" id="IPR011051">
    <property type="entry name" value="RmlC_Cupin_sf"/>
</dbReference>
<dbReference type="EMBL" id="STGJ01000001">
    <property type="protein sequence ID" value="TIC87175.1"/>
    <property type="molecule type" value="Genomic_DNA"/>
</dbReference>
<gene>
    <name evidence="2" type="ORF">E5K04_01795</name>
</gene>
<dbReference type="InterPro" id="IPR014710">
    <property type="entry name" value="RmlC-like_jellyroll"/>
</dbReference>
<comment type="caution">
    <text evidence="2">The sequence shown here is derived from an EMBL/GenBank/DDBJ whole genome shotgun (WGS) entry which is preliminary data.</text>
</comment>
<feature type="domain" description="(S)-ureidoglycine aminohydrolase cupin" evidence="1">
    <location>
        <begin position="37"/>
        <end position="111"/>
    </location>
</feature>
<dbReference type="SUPFAM" id="SSF51182">
    <property type="entry name" value="RmlC-like cupins"/>
    <property type="match status" value="1"/>
</dbReference>
<proteinExistence type="predicted"/>
<evidence type="ECO:0000313" key="2">
    <source>
        <dbReference type="EMBL" id="TIC87175.1"/>
    </source>
</evidence>
<dbReference type="Gene3D" id="2.60.120.10">
    <property type="entry name" value="Jelly Rolls"/>
    <property type="match status" value="1"/>
</dbReference>
<dbReference type="PANTHER" id="PTHR40943">
    <property type="entry name" value="CYTOPLASMIC PROTEIN-RELATED"/>
    <property type="match status" value="1"/>
</dbReference>
<protein>
    <submittedName>
        <fullName evidence="2">DUF861 domain-containing protein</fullName>
    </submittedName>
</protein>
<evidence type="ECO:0000259" key="1">
    <source>
        <dbReference type="Pfam" id="PF05899"/>
    </source>
</evidence>
<organism evidence="2 3">
    <name type="scientific">Crenobacter intestini</name>
    <dbReference type="NCBI Taxonomy" id="2563443"/>
    <lineage>
        <taxon>Bacteria</taxon>
        <taxon>Pseudomonadati</taxon>
        <taxon>Pseudomonadota</taxon>
        <taxon>Betaproteobacteria</taxon>
        <taxon>Neisseriales</taxon>
        <taxon>Neisseriaceae</taxon>
        <taxon>Crenobacter</taxon>
    </lineage>
</organism>
<dbReference type="RefSeq" id="WP_136551186.1">
    <property type="nucleotide sequence ID" value="NZ_STGJ01000001.1"/>
</dbReference>
<evidence type="ECO:0000313" key="3">
    <source>
        <dbReference type="Proteomes" id="UP000308891"/>
    </source>
</evidence>
<dbReference type="Pfam" id="PF05899">
    <property type="entry name" value="Cupin_3"/>
    <property type="match status" value="1"/>
</dbReference>
<accession>A0A4T0V7B7</accession>
<keyword evidence="3" id="KW-1185">Reference proteome</keyword>
<reference evidence="2 3" key="1">
    <citation type="submission" date="2019-04" db="EMBL/GenBank/DDBJ databases">
        <title>Crenobacter sp. nov.</title>
        <authorList>
            <person name="Shi S."/>
        </authorList>
    </citation>
    <scope>NUCLEOTIDE SEQUENCE [LARGE SCALE GENOMIC DNA]</scope>
    <source>
        <strain evidence="2 3">GY 70310</strain>
    </source>
</reference>
<dbReference type="OrthoDB" id="9799053at2"/>
<sequence length="119" mass="13026">MRAAIVRVEPVHAPAIDYPREDRLVEGRPRRQTWTASETQGVACGIWSCEAGAWKIRFADNRQEFFCVISGRVVLTDEAGRAEVFGAGEAGVIPPGFAGEFRVLEPVSKYFVVADAKSA</sequence>